<evidence type="ECO:0000259" key="8">
    <source>
        <dbReference type="SMART" id="SM00568"/>
    </source>
</evidence>
<evidence type="ECO:0000256" key="2">
    <source>
        <dbReference type="ARBA" id="ARBA00005852"/>
    </source>
</evidence>
<comment type="similarity">
    <text evidence="2">Belongs to the Cold-regulated 413 protein family.</text>
</comment>
<name>A0A6A6MLM5_HEVBR</name>
<sequence length="335" mass="36938">MKNPFQNQVIGIPINNSESYRLGRPARGYLPDPANQYHLSSSSNRSSILKQCKVDSLFKRMNKLGKKADNFAQAVREHVRLGPNISEIVKGKFSLGAKIVQVGGVEKIFKQLFRVEEEENLLKVSQCYLSTTAGPIAGLLFISTYKVAFCSERSIKFSSPSGKSVGIHYKVLIPLAKVKRVDKSENTKNPSQKYMVLMLAKGTAIHKSFIVPLLALQAPSSVISWIKGLWHLDGIHSTSCPPLLLCSWDGGSIWSLLGELELPFMALLLVIVAPYQVLNLRETQEGAIIALVIAGYLAFQHFSRLGNLQKAFEHGSIVATLAIICITIISCLFLI</sequence>
<evidence type="ECO:0000256" key="6">
    <source>
        <dbReference type="ARBA" id="ARBA00023136"/>
    </source>
</evidence>
<dbReference type="InterPro" id="IPR008892">
    <property type="entry name" value="COR413"/>
</dbReference>
<dbReference type="InterPro" id="IPR037848">
    <property type="entry name" value="GEM-like"/>
</dbReference>
<keyword evidence="5 7" id="KW-1133">Transmembrane helix</keyword>
<dbReference type="InterPro" id="IPR011993">
    <property type="entry name" value="PH-like_dom_sf"/>
</dbReference>
<evidence type="ECO:0000256" key="4">
    <source>
        <dbReference type="ARBA" id="ARBA00022692"/>
    </source>
</evidence>
<accession>A0A6A6MLM5</accession>
<dbReference type="Pfam" id="PF02893">
    <property type="entry name" value="GRAM"/>
    <property type="match status" value="1"/>
</dbReference>
<keyword evidence="6 7" id="KW-0472">Membrane</keyword>
<comment type="subcellular location">
    <subcellularLocation>
        <location evidence="1">Membrane</location>
        <topology evidence="1">Multi-pass membrane protein</topology>
    </subcellularLocation>
</comment>
<keyword evidence="4 7" id="KW-0812">Transmembrane</keyword>
<dbReference type="AlphaFoldDB" id="A0A6A6MLM5"/>
<dbReference type="InterPro" id="IPR004182">
    <property type="entry name" value="GRAM"/>
</dbReference>
<comment type="caution">
    <text evidence="9">The sequence shown here is derived from an EMBL/GenBank/DDBJ whole genome shotgun (WGS) entry which is preliminary data.</text>
</comment>
<feature type="transmembrane region" description="Helical" evidence="7">
    <location>
        <begin position="315"/>
        <end position="334"/>
    </location>
</feature>
<evidence type="ECO:0000256" key="7">
    <source>
        <dbReference type="SAM" id="Phobius"/>
    </source>
</evidence>
<dbReference type="GO" id="GO:0016020">
    <property type="term" value="C:membrane"/>
    <property type="evidence" value="ECO:0007669"/>
    <property type="project" value="UniProtKB-SubCell"/>
</dbReference>
<feature type="transmembrane region" description="Helical" evidence="7">
    <location>
        <begin position="253"/>
        <end position="275"/>
    </location>
</feature>
<gene>
    <name evidence="9" type="ORF">GH714_028248</name>
</gene>
<evidence type="ECO:0000313" key="9">
    <source>
        <dbReference type="EMBL" id="KAF2314651.1"/>
    </source>
</evidence>
<reference evidence="9 10" key="1">
    <citation type="journal article" date="2020" name="Mol. Plant">
        <title>The Chromosome-Based Rubber Tree Genome Provides New Insights into Spurge Genome Evolution and Rubber Biosynthesis.</title>
        <authorList>
            <person name="Liu J."/>
            <person name="Shi C."/>
            <person name="Shi C.C."/>
            <person name="Li W."/>
            <person name="Zhang Q.J."/>
            <person name="Zhang Y."/>
            <person name="Li K."/>
            <person name="Lu H.F."/>
            <person name="Shi C."/>
            <person name="Zhu S.T."/>
            <person name="Xiao Z.Y."/>
            <person name="Nan H."/>
            <person name="Yue Y."/>
            <person name="Zhu X.G."/>
            <person name="Wu Y."/>
            <person name="Hong X.N."/>
            <person name="Fan G.Y."/>
            <person name="Tong Y."/>
            <person name="Zhang D."/>
            <person name="Mao C.L."/>
            <person name="Liu Y.L."/>
            <person name="Hao S.J."/>
            <person name="Liu W.Q."/>
            <person name="Lv M.Q."/>
            <person name="Zhang H.B."/>
            <person name="Liu Y."/>
            <person name="Hu-Tang G.R."/>
            <person name="Wang J.P."/>
            <person name="Wang J.H."/>
            <person name="Sun Y.H."/>
            <person name="Ni S.B."/>
            <person name="Chen W.B."/>
            <person name="Zhang X.C."/>
            <person name="Jiao Y.N."/>
            <person name="Eichler E.E."/>
            <person name="Li G.H."/>
            <person name="Liu X."/>
            <person name="Gao L.Z."/>
        </authorList>
    </citation>
    <scope>NUCLEOTIDE SEQUENCE [LARGE SCALE GENOMIC DNA]</scope>
    <source>
        <strain evidence="10">cv. GT1</strain>
        <tissue evidence="9">Leaf</tissue>
    </source>
</reference>
<comment type="similarity">
    <text evidence="3">Belongs to the GEM family.</text>
</comment>
<evidence type="ECO:0000256" key="5">
    <source>
        <dbReference type="ARBA" id="ARBA00022989"/>
    </source>
</evidence>
<protein>
    <recommendedName>
        <fullName evidence="8">GRAM domain-containing protein</fullName>
    </recommendedName>
</protein>
<dbReference type="SMART" id="SM00568">
    <property type="entry name" value="GRAM"/>
    <property type="match status" value="1"/>
</dbReference>
<organism evidence="9 10">
    <name type="scientific">Hevea brasiliensis</name>
    <name type="common">Para rubber tree</name>
    <name type="synonym">Siphonia brasiliensis</name>
    <dbReference type="NCBI Taxonomy" id="3981"/>
    <lineage>
        <taxon>Eukaryota</taxon>
        <taxon>Viridiplantae</taxon>
        <taxon>Streptophyta</taxon>
        <taxon>Embryophyta</taxon>
        <taxon>Tracheophyta</taxon>
        <taxon>Spermatophyta</taxon>
        <taxon>Magnoliopsida</taxon>
        <taxon>eudicotyledons</taxon>
        <taxon>Gunneridae</taxon>
        <taxon>Pentapetalae</taxon>
        <taxon>rosids</taxon>
        <taxon>fabids</taxon>
        <taxon>Malpighiales</taxon>
        <taxon>Euphorbiaceae</taxon>
        <taxon>Crotonoideae</taxon>
        <taxon>Micrandreae</taxon>
        <taxon>Hevea</taxon>
    </lineage>
</organism>
<keyword evidence="10" id="KW-1185">Reference proteome</keyword>
<dbReference type="Gene3D" id="2.30.29.30">
    <property type="entry name" value="Pleckstrin-homology domain (PH domain)/Phosphotyrosine-binding domain (PTB)"/>
    <property type="match status" value="1"/>
</dbReference>
<proteinExistence type="inferred from homology"/>
<dbReference type="Proteomes" id="UP000467840">
    <property type="component" value="Chromosome 15"/>
</dbReference>
<dbReference type="Pfam" id="PF05562">
    <property type="entry name" value="WCOR413"/>
    <property type="match status" value="1"/>
</dbReference>
<evidence type="ECO:0000256" key="1">
    <source>
        <dbReference type="ARBA" id="ARBA00004141"/>
    </source>
</evidence>
<dbReference type="EMBL" id="JAAGAX010000005">
    <property type="protein sequence ID" value="KAF2314651.1"/>
    <property type="molecule type" value="Genomic_DNA"/>
</dbReference>
<feature type="domain" description="GRAM" evidence="8">
    <location>
        <begin position="107"/>
        <end position="185"/>
    </location>
</feature>
<evidence type="ECO:0000313" key="10">
    <source>
        <dbReference type="Proteomes" id="UP000467840"/>
    </source>
</evidence>
<evidence type="ECO:0000256" key="3">
    <source>
        <dbReference type="ARBA" id="ARBA00009414"/>
    </source>
</evidence>
<dbReference type="PANTHER" id="PTHR31969">
    <property type="entry name" value="GEM-LIKE PROTEIN 2"/>
    <property type="match status" value="1"/>
</dbReference>
<feature type="transmembrane region" description="Helical" evidence="7">
    <location>
        <begin position="287"/>
        <end position="303"/>
    </location>
</feature>